<evidence type="ECO:0000313" key="3">
    <source>
        <dbReference type="Proteomes" id="UP000265926"/>
    </source>
</evidence>
<comment type="caution">
    <text evidence="2">The sequence shown here is derived from an EMBL/GenBank/DDBJ whole genome shotgun (WGS) entry which is preliminary data.</text>
</comment>
<evidence type="ECO:0000256" key="1">
    <source>
        <dbReference type="SAM" id="Phobius"/>
    </source>
</evidence>
<feature type="transmembrane region" description="Helical" evidence="1">
    <location>
        <begin position="189"/>
        <end position="213"/>
    </location>
</feature>
<gene>
    <name evidence="2" type="ORF">D1614_05950</name>
</gene>
<dbReference type="SUPFAM" id="SSF49464">
    <property type="entry name" value="Carboxypeptidase regulatory domain-like"/>
    <property type="match status" value="1"/>
</dbReference>
<reference evidence="2 3" key="1">
    <citation type="submission" date="2018-08" db="EMBL/GenBank/DDBJ databases">
        <title>Pallidiluteibacterium maritimus gen. nov., sp. nov., isolated from coastal sediment.</title>
        <authorList>
            <person name="Zhou L.Y."/>
        </authorList>
    </citation>
    <scope>NUCLEOTIDE SEQUENCE [LARGE SCALE GENOMIC DNA]</scope>
    <source>
        <strain evidence="2 3">XSD2</strain>
    </source>
</reference>
<dbReference type="AlphaFoldDB" id="A0A399T2Q0"/>
<proteinExistence type="predicted"/>
<dbReference type="OrthoDB" id="1223654at2"/>
<dbReference type="InterPro" id="IPR008969">
    <property type="entry name" value="CarboxyPept-like_regulatory"/>
</dbReference>
<keyword evidence="1" id="KW-0472">Membrane</keyword>
<dbReference type="Gene3D" id="2.60.40.1120">
    <property type="entry name" value="Carboxypeptidase-like, regulatory domain"/>
    <property type="match status" value="1"/>
</dbReference>
<dbReference type="RefSeq" id="WP_119436991.1">
    <property type="nucleotide sequence ID" value="NZ_QWGR01000003.1"/>
</dbReference>
<keyword evidence="1" id="KW-1133">Transmembrane helix</keyword>
<keyword evidence="3" id="KW-1185">Reference proteome</keyword>
<organism evidence="2 3">
    <name type="scientific">Maribellus luteus</name>
    <dbReference type="NCBI Taxonomy" id="2305463"/>
    <lineage>
        <taxon>Bacteria</taxon>
        <taxon>Pseudomonadati</taxon>
        <taxon>Bacteroidota</taxon>
        <taxon>Bacteroidia</taxon>
        <taxon>Marinilabiliales</taxon>
        <taxon>Prolixibacteraceae</taxon>
        <taxon>Maribellus</taxon>
    </lineage>
</organism>
<evidence type="ECO:0008006" key="4">
    <source>
        <dbReference type="Google" id="ProtNLM"/>
    </source>
</evidence>
<keyword evidence="1" id="KW-0812">Transmembrane</keyword>
<dbReference type="PROSITE" id="PS51257">
    <property type="entry name" value="PROKAR_LIPOPROTEIN"/>
    <property type="match status" value="1"/>
</dbReference>
<feature type="transmembrane region" description="Helical" evidence="1">
    <location>
        <begin position="124"/>
        <end position="144"/>
    </location>
</feature>
<accession>A0A399T2Q0</accession>
<name>A0A399T2Q0_9BACT</name>
<sequence length="223" mass="25595">MKILNRFLIPVFVLLVLTSCDTLFSSKGQVIDKETRQPLSEVKINMKNIDTVYTDSAGYYSYRKVMHGSAGALEMLLTKEGYQSKHVSFRSAKADPQNMLIEMERTETAQADGLVDRCWVSTMYYINMYVISLLNVLTLLFVVFRKGLKRKVLWIFGILLLNPTFFLSVTDGSIASFFPLNGPVYLTHFSAYPFSLKIVLPLGMLLFWGLYVWRRNKLVKEKS</sequence>
<evidence type="ECO:0000313" key="2">
    <source>
        <dbReference type="EMBL" id="RIJ49105.1"/>
    </source>
</evidence>
<protein>
    <recommendedName>
        <fullName evidence="4">Carboxypeptidase regulatory-like domain-containing protein</fullName>
    </recommendedName>
</protein>
<dbReference type="EMBL" id="QWGR01000003">
    <property type="protein sequence ID" value="RIJ49105.1"/>
    <property type="molecule type" value="Genomic_DNA"/>
</dbReference>
<dbReference type="Proteomes" id="UP000265926">
    <property type="component" value="Unassembled WGS sequence"/>
</dbReference>
<feature type="transmembrane region" description="Helical" evidence="1">
    <location>
        <begin position="151"/>
        <end position="169"/>
    </location>
</feature>